<dbReference type="InterPro" id="IPR027843">
    <property type="entry name" value="DUF4440"/>
</dbReference>
<reference evidence="2 3" key="1">
    <citation type="submission" date="2023-07" db="EMBL/GenBank/DDBJ databases">
        <title>Genomic Encyclopedia of Type Strains, Phase IV (KMG-IV): sequencing the most valuable type-strain genomes for metagenomic binning, comparative biology and taxonomic classification.</title>
        <authorList>
            <person name="Goeker M."/>
        </authorList>
    </citation>
    <scope>NUCLEOTIDE SEQUENCE [LARGE SCALE GENOMIC DNA]</scope>
    <source>
        <strain evidence="2 3">B6-8</strain>
    </source>
</reference>
<evidence type="ECO:0000259" key="1">
    <source>
        <dbReference type="Pfam" id="PF14534"/>
    </source>
</evidence>
<proteinExistence type="predicted"/>
<comment type="caution">
    <text evidence="2">The sequence shown here is derived from an EMBL/GenBank/DDBJ whole genome shotgun (WGS) entry which is preliminary data.</text>
</comment>
<sequence>MQPATDPIDLLERYGTLINQHRFEVLAPLIDADAIFWFNDGSFSGLDSIRTAFETTWARYPEERYWLEDVSWIARSSDAASCLYRFRWNATIDGRPASGSGRGTTIMRCTDGIWRIIHEHLSAEPKKA</sequence>
<dbReference type="EMBL" id="JAUSVO010000003">
    <property type="protein sequence ID" value="MDQ0437731.1"/>
    <property type="molecule type" value="Genomic_DNA"/>
</dbReference>
<dbReference type="Pfam" id="PF14534">
    <property type="entry name" value="DUF4440"/>
    <property type="match status" value="1"/>
</dbReference>
<dbReference type="SUPFAM" id="SSF54427">
    <property type="entry name" value="NTF2-like"/>
    <property type="match status" value="1"/>
</dbReference>
<feature type="domain" description="DUF4440" evidence="1">
    <location>
        <begin position="10"/>
        <end position="116"/>
    </location>
</feature>
<accession>A0ABU0H607</accession>
<dbReference type="RefSeq" id="WP_266348670.1">
    <property type="nucleotide sequence ID" value="NZ_JAPKNG010000003.1"/>
</dbReference>
<dbReference type="InterPro" id="IPR032710">
    <property type="entry name" value="NTF2-like_dom_sf"/>
</dbReference>
<keyword evidence="3" id="KW-1185">Reference proteome</keyword>
<name>A0ABU0H607_9HYPH</name>
<dbReference type="Gene3D" id="3.10.450.50">
    <property type="match status" value="1"/>
</dbReference>
<dbReference type="Proteomes" id="UP001241603">
    <property type="component" value="Unassembled WGS sequence"/>
</dbReference>
<evidence type="ECO:0000313" key="2">
    <source>
        <dbReference type="EMBL" id="MDQ0437731.1"/>
    </source>
</evidence>
<gene>
    <name evidence="2" type="ORF">QO014_002123</name>
</gene>
<protein>
    <submittedName>
        <fullName evidence="2">Ketosteroid isomerase-like protein</fullName>
    </submittedName>
</protein>
<organism evidence="2 3">
    <name type="scientific">Kaistia dalseonensis</name>
    <dbReference type="NCBI Taxonomy" id="410840"/>
    <lineage>
        <taxon>Bacteria</taxon>
        <taxon>Pseudomonadati</taxon>
        <taxon>Pseudomonadota</taxon>
        <taxon>Alphaproteobacteria</taxon>
        <taxon>Hyphomicrobiales</taxon>
        <taxon>Kaistiaceae</taxon>
        <taxon>Kaistia</taxon>
    </lineage>
</organism>
<evidence type="ECO:0000313" key="3">
    <source>
        <dbReference type="Proteomes" id="UP001241603"/>
    </source>
</evidence>